<evidence type="ECO:0000256" key="10">
    <source>
        <dbReference type="ARBA" id="ARBA00023288"/>
    </source>
</evidence>
<evidence type="ECO:0000313" key="13">
    <source>
        <dbReference type="EMBL" id="KAH3809946.1"/>
    </source>
</evidence>
<dbReference type="GO" id="GO:0035023">
    <property type="term" value="P:regulation of Rho protein signal transduction"/>
    <property type="evidence" value="ECO:0007669"/>
    <property type="project" value="InterPro"/>
</dbReference>
<proteinExistence type="inferred from homology"/>
<dbReference type="GO" id="GO:0005886">
    <property type="term" value="C:plasma membrane"/>
    <property type="evidence" value="ECO:0007669"/>
    <property type="project" value="UniProtKB-SubCell"/>
</dbReference>
<feature type="domain" description="CRIB" evidence="12">
    <location>
        <begin position="29"/>
        <end position="42"/>
    </location>
</feature>
<dbReference type="GO" id="GO:0005856">
    <property type="term" value="C:cytoskeleton"/>
    <property type="evidence" value="ECO:0007669"/>
    <property type="project" value="UniProtKB-SubCell"/>
</dbReference>
<dbReference type="Gene3D" id="3.90.810.10">
    <property type="entry name" value="CRIB domain"/>
    <property type="match status" value="1"/>
</dbReference>
<dbReference type="InterPro" id="IPR036936">
    <property type="entry name" value="CRIB_dom_sf"/>
</dbReference>
<dbReference type="OrthoDB" id="5559822at2759"/>
<evidence type="ECO:0000256" key="11">
    <source>
        <dbReference type="SAM" id="MobiDB-lite"/>
    </source>
</evidence>
<dbReference type="CDD" id="cd00132">
    <property type="entry name" value="CRIB"/>
    <property type="match status" value="1"/>
</dbReference>
<evidence type="ECO:0000256" key="2">
    <source>
        <dbReference type="ARBA" id="ARBA00004245"/>
    </source>
</evidence>
<reference evidence="13" key="1">
    <citation type="journal article" date="2019" name="bioRxiv">
        <title>The Genome of the Zebra Mussel, Dreissena polymorpha: A Resource for Invasive Species Research.</title>
        <authorList>
            <person name="McCartney M.A."/>
            <person name="Auch B."/>
            <person name="Kono T."/>
            <person name="Mallez S."/>
            <person name="Zhang Y."/>
            <person name="Obille A."/>
            <person name="Becker A."/>
            <person name="Abrahante J.E."/>
            <person name="Garbe J."/>
            <person name="Badalamenti J.P."/>
            <person name="Herman A."/>
            <person name="Mangelson H."/>
            <person name="Liachko I."/>
            <person name="Sullivan S."/>
            <person name="Sone E.D."/>
            <person name="Koren S."/>
            <person name="Silverstein K.A.T."/>
            <person name="Beckman K.B."/>
            <person name="Gohl D.M."/>
        </authorList>
    </citation>
    <scope>NUCLEOTIDE SEQUENCE</scope>
    <source>
        <strain evidence="13">Duluth1</strain>
        <tissue evidence="13">Whole animal</tissue>
    </source>
</reference>
<evidence type="ECO:0000256" key="5">
    <source>
        <dbReference type="ARBA" id="ARBA00022490"/>
    </source>
</evidence>
<keyword evidence="8" id="KW-0564">Palmitate</keyword>
<evidence type="ECO:0000256" key="9">
    <source>
        <dbReference type="ARBA" id="ARBA00023212"/>
    </source>
</evidence>
<evidence type="ECO:0000256" key="1">
    <source>
        <dbReference type="ARBA" id="ARBA00004193"/>
    </source>
</evidence>
<dbReference type="PANTHER" id="PTHR13502">
    <property type="entry name" value="CDC42 SMALL EFFECTOR PROTEIN HOMOLOG"/>
    <property type="match status" value="1"/>
</dbReference>
<dbReference type="PROSITE" id="PS50108">
    <property type="entry name" value="CRIB"/>
    <property type="match status" value="1"/>
</dbReference>
<dbReference type="PANTHER" id="PTHR13502:SF6">
    <property type="entry name" value="CDC42 SMALL EFFECTOR PROTEIN HOMOLOG"/>
    <property type="match status" value="1"/>
</dbReference>
<accession>A0A9D4JEJ4</accession>
<evidence type="ECO:0000256" key="8">
    <source>
        <dbReference type="ARBA" id="ARBA00023139"/>
    </source>
</evidence>
<comment type="subcellular location">
    <subcellularLocation>
        <location evidence="1">Cell membrane</location>
        <topology evidence="1">Lipid-anchor</topology>
    </subcellularLocation>
    <subcellularLocation>
        <location evidence="2">Cytoplasm</location>
        <location evidence="2">Cytoskeleton</location>
    </subcellularLocation>
</comment>
<keyword evidence="10" id="KW-0449">Lipoprotein</keyword>
<dbReference type="AlphaFoldDB" id="A0A9D4JEJ4"/>
<organism evidence="13 14">
    <name type="scientific">Dreissena polymorpha</name>
    <name type="common">Zebra mussel</name>
    <name type="synonym">Mytilus polymorpha</name>
    <dbReference type="NCBI Taxonomy" id="45954"/>
    <lineage>
        <taxon>Eukaryota</taxon>
        <taxon>Metazoa</taxon>
        <taxon>Spiralia</taxon>
        <taxon>Lophotrochozoa</taxon>
        <taxon>Mollusca</taxon>
        <taxon>Bivalvia</taxon>
        <taxon>Autobranchia</taxon>
        <taxon>Heteroconchia</taxon>
        <taxon>Euheterodonta</taxon>
        <taxon>Imparidentia</taxon>
        <taxon>Neoheterodontei</taxon>
        <taxon>Myida</taxon>
        <taxon>Dreissenoidea</taxon>
        <taxon>Dreissenidae</taxon>
        <taxon>Dreissena</taxon>
    </lineage>
</organism>
<evidence type="ECO:0000259" key="12">
    <source>
        <dbReference type="PROSITE" id="PS50108"/>
    </source>
</evidence>
<comment type="similarity">
    <text evidence="3">Belongs to the CDC42SE/SPEC family.</text>
</comment>
<keyword evidence="14" id="KW-1185">Reference proteome</keyword>
<dbReference type="EMBL" id="JAIWYP010000006">
    <property type="protein sequence ID" value="KAH3809946.1"/>
    <property type="molecule type" value="Genomic_DNA"/>
</dbReference>
<evidence type="ECO:0000256" key="6">
    <source>
        <dbReference type="ARBA" id="ARBA00022960"/>
    </source>
</evidence>
<keyword evidence="6" id="KW-0133">Cell shape</keyword>
<sequence>MAMGTMLCFNCCLTEQPQPRRRRIDRSMIGEPMNFRHTTHVGTGDITSRGSSNSLSSLQGQMSSKGDDFNQTSSTAIHLNVIDLPVRRNI</sequence>
<dbReference type="GO" id="GO:0031267">
    <property type="term" value="F:small GTPase binding"/>
    <property type="evidence" value="ECO:0007669"/>
    <property type="project" value="InterPro"/>
</dbReference>
<dbReference type="Pfam" id="PF00786">
    <property type="entry name" value="PBD"/>
    <property type="match status" value="1"/>
</dbReference>
<keyword evidence="9" id="KW-0206">Cytoskeleton</keyword>
<feature type="region of interest" description="Disordered" evidence="11">
    <location>
        <begin position="29"/>
        <end position="70"/>
    </location>
</feature>
<dbReference type="GO" id="GO:0008360">
    <property type="term" value="P:regulation of cell shape"/>
    <property type="evidence" value="ECO:0007669"/>
    <property type="project" value="UniProtKB-KW"/>
</dbReference>
<protein>
    <recommendedName>
        <fullName evidence="12">CRIB domain-containing protein</fullName>
    </recommendedName>
</protein>
<keyword evidence="5" id="KW-0963">Cytoplasm</keyword>
<keyword evidence="7" id="KW-0472">Membrane</keyword>
<evidence type="ECO:0000313" key="14">
    <source>
        <dbReference type="Proteomes" id="UP000828390"/>
    </source>
</evidence>
<name>A0A9D4JEJ4_DREPO</name>
<evidence type="ECO:0000256" key="7">
    <source>
        <dbReference type="ARBA" id="ARBA00023136"/>
    </source>
</evidence>
<evidence type="ECO:0000256" key="4">
    <source>
        <dbReference type="ARBA" id="ARBA00022475"/>
    </source>
</evidence>
<dbReference type="InterPro" id="IPR000095">
    <property type="entry name" value="CRIB_dom"/>
</dbReference>
<dbReference type="InterPro" id="IPR039056">
    <property type="entry name" value="SPEC"/>
</dbReference>
<comment type="caution">
    <text evidence="13">The sequence shown here is derived from an EMBL/GenBank/DDBJ whole genome shotgun (WGS) entry which is preliminary data.</text>
</comment>
<gene>
    <name evidence="13" type="ORF">DPMN_138328</name>
</gene>
<dbReference type="Proteomes" id="UP000828390">
    <property type="component" value="Unassembled WGS sequence"/>
</dbReference>
<keyword evidence="4" id="KW-1003">Cell membrane</keyword>
<reference evidence="13" key="2">
    <citation type="submission" date="2020-11" db="EMBL/GenBank/DDBJ databases">
        <authorList>
            <person name="McCartney M.A."/>
            <person name="Auch B."/>
            <person name="Kono T."/>
            <person name="Mallez S."/>
            <person name="Becker A."/>
            <person name="Gohl D.M."/>
            <person name="Silverstein K.A.T."/>
            <person name="Koren S."/>
            <person name="Bechman K.B."/>
            <person name="Herman A."/>
            <person name="Abrahante J.E."/>
            <person name="Garbe J."/>
        </authorList>
    </citation>
    <scope>NUCLEOTIDE SEQUENCE</scope>
    <source>
        <strain evidence="13">Duluth1</strain>
        <tissue evidence="13">Whole animal</tissue>
    </source>
</reference>
<feature type="compositionally biased region" description="Low complexity" evidence="11">
    <location>
        <begin position="48"/>
        <end position="64"/>
    </location>
</feature>
<evidence type="ECO:0000256" key="3">
    <source>
        <dbReference type="ARBA" id="ARBA00005720"/>
    </source>
</evidence>